<feature type="compositionally biased region" description="Basic and acidic residues" evidence="4">
    <location>
        <begin position="370"/>
        <end position="446"/>
    </location>
</feature>
<dbReference type="AlphaFoldDB" id="A0A813ECJ6"/>
<proteinExistence type="predicted"/>
<keyword evidence="3" id="KW-0833">Ubl conjugation pathway</keyword>
<dbReference type="GO" id="GO:0005634">
    <property type="term" value="C:nucleus"/>
    <property type="evidence" value="ECO:0007669"/>
    <property type="project" value="TreeGrafter"/>
</dbReference>
<dbReference type="SUPFAM" id="SSF54001">
    <property type="entry name" value="Cysteine proteinases"/>
    <property type="match status" value="1"/>
</dbReference>
<keyword evidence="3" id="KW-0645">Protease</keyword>
<feature type="compositionally biased region" description="Basic and acidic residues" evidence="4">
    <location>
        <begin position="619"/>
        <end position="630"/>
    </location>
</feature>
<dbReference type="GO" id="GO:0036503">
    <property type="term" value="P:ERAD pathway"/>
    <property type="evidence" value="ECO:0007669"/>
    <property type="project" value="TreeGrafter"/>
</dbReference>
<keyword evidence="3" id="KW-0788">Thiol protease</keyword>
<dbReference type="OMA" id="NYHNITH"/>
<dbReference type="EC" id="3.4.19.12" evidence="3"/>
<feature type="region of interest" description="Disordered" evidence="4">
    <location>
        <begin position="1"/>
        <end position="40"/>
    </location>
</feature>
<keyword evidence="2 3" id="KW-0378">Hydrolase</keyword>
<dbReference type="Gene3D" id="3.90.70.80">
    <property type="match status" value="1"/>
</dbReference>
<dbReference type="PANTHER" id="PTHR13312:SF0">
    <property type="entry name" value="UBIQUITIN THIOESTERASE OTU1"/>
    <property type="match status" value="1"/>
</dbReference>
<feature type="domain" description="OTU" evidence="5">
    <location>
        <begin position="649"/>
        <end position="789"/>
    </location>
</feature>
<dbReference type="PROSITE" id="PS50802">
    <property type="entry name" value="OTU"/>
    <property type="match status" value="1"/>
</dbReference>
<comment type="catalytic activity">
    <reaction evidence="1 3">
        <text>Thiol-dependent hydrolysis of ester, thioester, amide, peptide and isopeptide bonds formed by the C-terminal Gly of ubiquitin (a 76-residue protein attached to proteins as an intracellular targeting signal).</text>
        <dbReference type="EC" id="3.4.19.12"/>
    </reaction>
</comment>
<dbReference type="Proteomes" id="UP000654075">
    <property type="component" value="Unassembled WGS sequence"/>
</dbReference>
<dbReference type="PANTHER" id="PTHR13312">
    <property type="entry name" value="HIV-INDUCED PROTEIN-7-LIKE PROTEASE"/>
    <property type="match status" value="1"/>
</dbReference>
<organism evidence="6 7">
    <name type="scientific">Polarella glacialis</name>
    <name type="common">Dinoflagellate</name>
    <dbReference type="NCBI Taxonomy" id="89957"/>
    <lineage>
        <taxon>Eukaryota</taxon>
        <taxon>Sar</taxon>
        <taxon>Alveolata</taxon>
        <taxon>Dinophyceae</taxon>
        <taxon>Suessiales</taxon>
        <taxon>Suessiaceae</taxon>
        <taxon>Polarella</taxon>
    </lineage>
</organism>
<dbReference type="Pfam" id="PF02338">
    <property type="entry name" value="OTU"/>
    <property type="match status" value="1"/>
</dbReference>
<evidence type="ECO:0000313" key="7">
    <source>
        <dbReference type="Proteomes" id="UP000654075"/>
    </source>
</evidence>
<evidence type="ECO:0000256" key="1">
    <source>
        <dbReference type="ARBA" id="ARBA00000707"/>
    </source>
</evidence>
<comment type="function">
    <text evidence="3">Hydrolase that can remove conjugated ubiquitin from proteins and may therefore play an important regulatory role at the level of protein turnover by preventing degradation.</text>
</comment>
<accession>A0A813ECJ6</accession>
<evidence type="ECO:0000259" key="5">
    <source>
        <dbReference type="PROSITE" id="PS50802"/>
    </source>
</evidence>
<gene>
    <name evidence="6" type="ORF">PGLA1383_LOCUS16606</name>
</gene>
<keyword evidence="3" id="KW-0963">Cytoplasm</keyword>
<dbReference type="InterPro" id="IPR038765">
    <property type="entry name" value="Papain-like_cys_pep_sf"/>
</dbReference>
<protein>
    <recommendedName>
        <fullName evidence="3">Ubiquitin thioesterase OTU</fullName>
        <ecNumber evidence="3">3.4.19.12</ecNumber>
    </recommendedName>
</protein>
<feature type="region of interest" description="Disordered" evidence="4">
    <location>
        <begin position="609"/>
        <end position="636"/>
    </location>
</feature>
<dbReference type="CDD" id="cd22744">
    <property type="entry name" value="OTU"/>
    <property type="match status" value="1"/>
</dbReference>
<dbReference type="GO" id="GO:0004843">
    <property type="term" value="F:cysteine-type deubiquitinase activity"/>
    <property type="evidence" value="ECO:0007669"/>
    <property type="project" value="UniProtKB-UniRule"/>
</dbReference>
<reference evidence="6" key="1">
    <citation type="submission" date="2021-02" db="EMBL/GenBank/DDBJ databases">
        <authorList>
            <person name="Dougan E. K."/>
            <person name="Rhodes N."/>
            <person name="Thang M."/>
            <person name="Chan C."/>
        </authorList>
    </citation>
    <scope>NUCLEOTIDE SEQUENCE</scope>
</reference>
<comment type="subcellular location">
    <subcellularLocation>
        <location evidence="3">Cytoplasm</location>
    </subcellularLocation>
</comment>
<dbReference type="GO" id="GO:0030968">
    <property type="term" value="P:endoplasmic reticulum unfolded protein response"/>
    <property type="evidence" value="ECO:0007669"/>
    <property type="project" value="TreeGrafter"/>
</dbReference>
<comment type="caution">
    <text evidence="6">The sequence shown here is derived from an EMBL/GenBank/DDBJ whole genome shotgun (WGS) entry which is preliminary data.</text>
</comment>
<name>A0A813ECJ6_POLGL</name>
<dbReference type="InterPro" id="IPR003323">
    <property type="entry name" value="OTU_dom"/>
</dbReference>
<sequence length="789" mass="88862">MKRGPGPASEAGRPNARARTVARPSAAPSAAPVRYDDKRSDQLDARLLDEMTDFLDIRRGACGLSLAARKSFGPAAGCSRPAVEPLPSIAGVQGMGLAADRSTPPPGAVRRASSLTSVPRSSLTAMTPSMARIADRDLVVEVQGFPLPPPFKVGGKQGNAVTRSTLNSIHRGWRIVAVAGQRVAAQDVCAALAAVQMCPRYTVTFRVGERDAADDEEDPEADLREAEEAERRRREMELRQLENDQAERARREAAEVALKMKEAEDARSKRKQVDEAERKRRLEELERAESLRREAEELERKRREAEEADRTRQEAAEAQRKAREAREAGAAEAERQRLEADRRLQAEAEAARIKLELEEMECRRREAQEAECLRREAEVAAEERERNRREAEEKEERRLEADEAERKRSEAEEIERQRRAAEEAERLRCEAAEETRRKRREAEEAQRQQMAGEEAAAEAEQRRREAEEAEERKRREAQKAERRREEAEEAEQKRQEAEEKRKKQAAEAERKQREATEAERKRREADEAERDRRKRDEEEAERRRMGELVGERRQAEKSLQQSTGLPPREQVKEPQKALMAALMSAKPKSQAPKKKGPCDKCDGPHHADDCPHFKKQRDKHKDAWDKKGKTGDAAADGVGNDVPHILRSAKVVRQPGDGSCLFHSLAYGLSLVGGKSADAERLRAEIADFIASHPEVEVADNPIKDWVLWDSGLDTASYACSMRAGSRWGGAVELAVCAKMRRVCVDVYEQGRGGFVRISSFRESSEASREAKAVNLLYGGRVHYDALQT</sequence>
<feature type="region of interest" description="Disordered" evidence="4">
    <location>
        <begin position="370"/>
        <end position="577"/>
    </location>
</feature>
<evidence type="ECO:0000313" key="6">
    <source>
        <dbReference type="EMBL" id="CAE8598195.1"/>
    </source>
</evidence>
<keyword evidence="7" id="KW-1185">Reference proteome</keyword>
<dbReference type="OrthoDB" id="415023at2759"/>
<dbReference type="GO" id="GO:0016579">
    <property type="term" value="P:protein deubiquitination"/>
    <property type="evidence" value="ECO:0007669"/>
    <property type="project" value="TreeGrafter"/>
</dbReference>
<feature type="compositionally biased region" description="Low complexity" evidence="4">
    <location>
        <begin position="17"/>
        <end position="33"/>
    </location>
</feature>
<evidence type="ECO:0000256" key="3">
    <source>
        <dbReference type="RuleBase" id="RU367104"/>
    </source>
</evidence>
<feature type="compositionally biased region" description="Basic and acidic residues" evidence="4">
    <location>
        <begin position="459"/>
        <end position="556"/>
    </location>
</feature>
<evidence type="ECO:0000256" key="4">
    <source>
        <dbReference type="SAM" id="MobiDB-lite"/>
    </source>
</evidence>
<evidence type="ECO:0000256" key="2">
    <source>
        <dbReference type="ARBA" id="ARBA00022801"/>
    </source>
</evidence>
<dbReference type="GO" id="GO:0005829">
    <property type="term" value="C:cytosol"/>
    <property type="evidence" value="ECO:0007669"/>
    <property type="project" value="TreeGrafter"/>
</dbReference>
<dbReference type="EMBL" id="CAJNNV010010096">
    <property type="protein sequence ID" value="CAE8598195.1"/>
    <property type="molecule type" value="Genomic_DNA"/>
</dbReference>
<feature type="region of interest" description="Disordered" evidence="4">
    <location>
        <begin position="284"/>
        <end position="340"/>
    </location>
</feature>